<evidence type="ECO:0000313" key="2">
    <source>
        <dbReference type="Proteomes" id="UP000320055"/>
    </source>
</evidence>
<dbReference type="RefSeq" id="WP_186375893.1">
    <property type="nucleotide sequence ID" value="NZ_LR213804.1"/>
</dbReference>
<keyword evidence="2" id="KW-1185">Reference proteome</keyword>
<name>A0A563VY27_9CYAN</name>
<dbReference type="AlphaFoldDB" id="A0A563VY27"/>
<dbReference type="EMBL" id="CAACVJ010000379">
    <property type="protein sequence ID" value="VEP16352.1"/>
    <property type="molecule type" value="Genomic_DNA"/>
</dbReference>
<accession>A0A563VY27</accession>
<dbReference type="Proteomes" id="UP000320055">
    <property type="component" value="Unassembled WGS sequence"/>
</dbReference>
<proteinExistence type="predicted"/>
<protein>
    <submittedName>
        <fullName evidence="1">Uncharacterized protein</fullName>
    </submittedName>
</protein>
<sequence>MNYTKSNFQLPNANSDRVLTLEKKVGLWLKKFWQFSLFYGDYLASLHSRKNPKL</sequence>
<evidence type="ECO:0000313" key="1">
    <source>
        <dbReference type="EMBL" id="VEP16352.1"/>
    </source>
</evidence>
<organism evidence="1 2">
    <name type="scientific">Hyella patelloides LEGE 07179</name>
    <dbReference type="NCBI Taxonomy" id="945734"/>
    <lineage>
        <taxon>Bacteria</taxon>
        <taxon>Bacillati</taxon>
        <taxon>Cyanobacteriota</taxon>
        <taxon>Cyanophyceae</taxon>
        <taxon>Pleurocapsales</taxon>
        <taxon>Hyellaceae</taxon>
        <taxon>Hyella</taxon>
    </lineage>
</organism>
<reference evidence="1 2" key="1">
    <citation type="submission" date="2019-01" db="EMBL/GenBank/DDBJ databases">
        <authorList>
            <person name="Brito A."/>
        </authorList>
    </citation>
    <scope>NUCLEOTIDE SEQUENCE [LARGE SCALE GENOMIC DNA]</scope>
    <source>
        <strain evidence="1">1</strain>
    </source>
</reference>
<gene>
    <name evidence="1" type="ORF">H1P_440010</name>
</gene>